<feature type="region of interest" description="Disordered" evidence="1">
    <location>
        <begin position="90"/>
        <end position="130"/>
    </location>
</feature>
<evidence type="ECO:0000313" key="3">
    <source>
        <dbReference type="Proteomes" id="UP000485058"/>
    </source>
</evidence>
<dbReference type="Proteomes" id="UP000485058">
    <property type="component" value="Unassembled WGS sequence"/>
</dbReference>
<comment type="caution">
    <text evidence="2">The sequence shown here is derived from an EMBL/GenBank/DDBJ whole genome shotgun (WGS) entry which is preliminary data.</text>
</comment>
<name>A0A699Y7X7_HAELA</name>
<sequence>MDRKHYLSAWQVSAMGKLLGQNQYHGAWSTLFTATDPSLTGKGFGYYGPNWAGAWHATERQPGTKAARNPVSCWRLFEETVKVLENIVGSKAMPPVPRHPDESRGAASLKGNIRSTTDKSNVQRPMAVAA</sequence>
<dbReference type="EMBL" id="BLLF01000025">
    <property type="protein sequence ID" value="GFH06173.1"/>
    <property type="molecule type" value="Genomic_DNA"/>
</dbReference>
<feature type="compositionally biased region" description="Polar residues" evidence="1">
    <location>
        <begin position="113"/>
        <end position="123"/>
    </location>
</feature>
<proteinExistence type="predicted"/>
<protein>
    <submittedName>
        <fullName evidence="2">Uncharacterized protein</fullName>
    </submittedName>
</protein>
<organism evidence="2 3">
    <name type="scientific">Haematococcus lacustris</name>
    <name type="common">Green alga</name>
    <name type="synonym">Haematococcus pluvialis</name>
    <dbReference type="NCBI Taxonomy" id="44745"/>
    <lineage>
        <taxon>Eukaryota</taxon>
        <taxon>Viridiplantae</taxon>
        <taxon>Chlorophyta</taxon>
        <taxon>core chlorophytes</taxon>
        <taxon>Chlorophyceae</taxon>
        <taxon>CS clade</taxon>
        <taxon>Chlamydomonadales</taxon>
        <taxon>Haematococcaceae</taxon>
        <taxon>Haematococcus</taxon>
    </lineage>
</organism>
<reference evidence="2 3" key="1">
    <citation type="submission" date="2020-02" db="EMBL/GenBank/DDBJ databases">
        <title>Draft genome sequence of Haematococcus lacustris strain NIES-144.</title>
        <authorList>
            <person name="Morimoto D."/>
            <person name="Nakagawa S."/>
            <person name="Yoshida T."/>
            <person name="Sawayama S."/>
        </authorList>
    </citation>
    <scope>NUCLEOTIDE SEQUENCE [LARGE SCALE GENOMIC DNA]</scope>
    <source>
        <strain evidence="2 3">NIES-144</strain>
    </source>
</reference>
<keyword evidence="3" id="KW-1185">Reference proteome</keyword>
<evidence type="ECO:0000313" key="2">
    <source>
        <dbReference type="EMBL" id="GFH06173.1"/>
    </source>
</evidence>
<accession>A0A699Y7X7</accession>
<gene>
    <name evidence="2" type="ORF">HaLaN_00758</name>
</gene>
<evidence type="ECO:0000256" key="1">
    <source>
        <dbReference type="SAM" id="MobiDB-lite"/>
    </source>
</evidence>
<dbReference type="AlphaFoldDB" id="A0A699Y7X7"/>